<evidence type="ECO:0000259" key="3">
    <source>
        <dbReference type="Pfam" id="PF02709"/>
    </source>
</evidence>
<feature type="domain" description="Galactosyltransferase C-terminal" evidence="3">
    <location>
        <begin position="180"/>
        <end position="238"/>
    </location>
</feature>
<dbReference type="SUPFAM" id="SSF53448">
    <property type="entry name" value="Nucleotide-diphospho-sugar transferases"/>
    <property type="match status" value="1"/>
</dbReference>
<evidence type="ECO:0000259" key="2">
    <source>
        <dbReference type="Pfam" id="PF00535"/>
    </source>
</evidence>
<dbReference type="GO" id="GO:0016740">
    <property type="term" value="F:transferase activity"/>
    <property type="evidence" value="ECO:0007669"/>
    <property type="project" value="UniProtKB-KW"/>
</dbReference>
<dbReference type="InterPro" id="IPR029044">
    <property type="entry name" value="Nucleotide-diphossugar_trans"/>
</dbReference>
<dbReference type="InterPro" id="IPR027791">
    <property type="entry name" value="Galactosyl_T_C"/>
</dbReference>
<dbReference type="PANTHER" id="PTHR43685:SF3">
    <property type="entry name" value="SLR2126 PROTEIN"/>
    <property type="match status" value="1"/>
</dbReference>
<dbReference type="InterPro" id="IPR050834">
    <property type="entry name" value="Glycosyltransf_2"/>
</dbReference>
<gene>
    <name evidence="4" type="ORF">FJM51_05675</name>
</gene>
<keyword evidence="1 4" id="KW-0808">Transferase</keyword>
<evidence type="ECO:0000313" key="4">
    <source>
        <dbReference type="EMBL" id="TPE52665.1"/>
    </source>
</evidence>
<dbReference type="Gene3D" id="3.90.550.10">
    <property type="entry name" value="Spore Coat Polysaccharide Biosynthesis Protein SpsA, Chain A"/>
    <property type="match status" value="1"/>
</dbReference>
<accession>A0A501WWN4</accession>
<feature type="domain" description="Glycosyltransferase 2-like" evidence="2">
    <location>
        <begin position="6"/>
        <end position="110"/>
    </location>
</feature>
<dbReference type="OrthoDB" id="7265025at2"/>
<name>A0A501WWN4_9RHOB</name>
<comment type="caution">
    <text evidence="4">The sequence shown here is derived from an EMBL/GenBank/DDBJ whole genome shotgun (WGS) entry which is preliminary data.</text>
</comment>
<dbReference type="Pfam" id="PF02709">
    <property type="entry name" value="Glyco_transf_7C"/>
    <property type="match status" value="1"/>
</dbReference>
<protein>
    <submittedName>
        <fullName evidence="4">Glycosyltransferase</fullName>
    </submittedName>
</protein>
<evidence type="ECO:0000256" key="1">
    <source>
        <dbReference type="ARBA" id="ARBA00022679"/>
    </source>
</evidence>
<dbReference type="AlphaFoldDB" id="A0A501WWN4"/>
<dbReference type="InterPro" id="IPR001173">
    <property type="entry name" value="Glyco_trans_2-like"/>
</dbReference>
<organism evidence="4 5">
    <name type="scientific">Amaricoccus solimangrovi</name>
    <dbReference type="NCBI Taxonomy" id="2589815"/>
    <lineage>
        <taxon>Bacteria</taxon>
        <taxon>Pseudomonadati</taxon>
        <taxon>Pseudomonadota</taxon>
        <taxon>Alphaproteobacteria</taxon>
        <taxon>Rhodobacterales</taxon>
        <taxon>Paracoccaceae</taxon>
        <taxon>Amaricoccus</taxon>
    </lineage>
</organism>
<reference evidence="4 5" key="1">
    <citation type="submission" date="2019-06" db="EMBL/GenBank/DDBJ databases">
        <title>A novel bacterium of genus Amaricoccus, isolated from marine sediment.</title>
        <authorList>
            <person name="Huang H."/>
            <person name="Mo K."/>
            <person name="Hu Y."/>
        </authorList>
    </citation>
    <scope>NUCLEOTIDE SEQUENCE [LARGE SCALE GENOMIC DNA]</scope>
    <source>
        <strain evidence="4 5">HB172011</strain>
    </source>
</reference>
<dbReference type="EMBL" id="VFRP01000003">
    <property type="protein sequence ID" value="TPE52665.1"/>
    <property type="molecule type" value="Genomic_DNA"/>
</dbReference>
<keyword evidence="5" id="KW-1185">Reference proteome</keyword>
<dbReference type="Proteomes" id="UP000319255">
    <property type="component" value="Unassembled WGS sequence"/>
</dbReference>
<sequence length="276" mass="30740">MRTELILSTYNSVRPLLLCLASVARQDVRPHSICVADDGSGPETAAAVAAFAARHPEVPVRHVWHEDRGFEKNVILNRAIASSEADFLVFIDGDVLIHPCFVARHLELARPRRFCTGSLIRLDAEATASVTEEMVAAGLVFERAWLRENRAIDRIGTWLKTMPFPKPVMNFLEVTSPVQKALCGANASAFREDILRINGYDEGIKYGGGDKEFGARLINSGVEGRHVRFTAPLVHLDHPRGYADPERIRRHKAMIAEIRKSGRFWTPDGIAKRNAP</sequence>
<dbReference type="Pfam" id="PF00535">
    <property type="entry name" value="Glycos_transf_2"/>
    <property type="match status" value="1"/>
</dbReference>
<dbReference type="RefSeq" id="WP_140453147.1">
    <property type="nucleotide sequence ID" value="NZ_VFRP01000003.1"/>
</dbReference>
<proteinExistence type="predicted"/>
<evidence type="ECO:0000313" key="5">
    <source>
        <dbReference type="Proteomes" id="UP000319255"/>
    </source>
</evidence>
<dbReference type="PANTHER" id="PTHR43685">
    <property type="entry name" value="GLYCOSYLTRANSFERASE"/>
    <property type="match status" value="1"/>
</dbReference>